<keyword evidence="2" id="KW-1185">Reference proteome</keyword>
<reference evidence="1" key="1">
    <citation type="submission" date="2018-11" db="EMBL/GenBank/DDBJ databases">
        <authorList>
            <person name="Grassa J C."/>
        </authorList>
    </citation>
    <scope>NUCLEOTIDE SEQUENCE [LARGE SCALE GENOMIC DNA]</scope>
</reference>
<dbReference type="Gramene" id="evm.model.03.1070">
    <property type="protein sequence ID" value="cds.evm.model.03.1070"/>
    <property type="gene ID" value="evm.TU.03.1070"/>
</dbReference>
<protein>
    <submittedName>
        <fullName evidence="1">Uncharacterized protein</fullName>
    </submittedName>
</protein>
<dbReference type="EnsemblPlants" id="evm.model.03.1070">
    <property type="protein sequence ID" value="cds.evm.model.03.1070"/>
    <property type="gene ID" value="evm.TU.03.1070"/>
</dbReference>
<reference evidence="1" key="2">
    <citation type="submission" date="2021-03" db="UniProtKB">
        <authorList>
            <consortium name="EnsemblPlants"/>
        </authorList>
    </citation>
    <scope>IDENTIFICATION</scope>
</reference>
<proteinExistence type="predicted"/>
<evidence type="ECO:0000313" key="1">
    <source>
        <dbReference type="EnsemblPlants" id="cds.evm.model.03.1070"/>
    </source>
</evidence>
<accession>A0A803P3V2</accession>
<dbReference type="EMBL" id="UZAU01000281">
    <property type="status" value="NOT_ANNOTATED_CDS"/>
    <property type="molecule type" value="Genomic_DNA"/>
</dbReference>
<name>A0A803P3V2_CANSA</name>
<organism evidence="1 2">
    <name type="scientific">Cannabis sativa</name>
    <name type="common">Hemp</name>
    <name type="synonym">Marijuana</name>
    <dbReference type="NCBI Taxonomy" id="3483"/>
    <lineage>
        <taxon>Eukaryota</taxon>
        <taxon>Viridiplantae</taxon>
        <taxon>Streptophyta</taxon>
        <taxon>Embryophyta</taxon>
        <taxon>Tracheophyta</taxon>
        <taxon>Spermatophyta</taxon>
        <taxon>Magnoliopsida</taxon>
        <taxon>eudicotyledons</taxon>
        <taxon>Gunneridae</taxon>
        <taxon>Pentapetalae</taxon>
        <taxon>rosids</taxon>
        <taxon>fabids</taxon>
        <taxon>Rosales</taxon>
        <taxon>Cannabaceae</taxon>
        <taxon>Cannabis</taxon>
    </lineage>
</organism>
<dbReference type="Proteomes" id="UP000596661">
    <property type="component" value="Chromosome 3"/>
</dbReference>
<sequence>MAHRHRGLNLDNFTVKFFHGGYWFTRGGNRKYENGRIIYFYFCGFFGFSSLHLEEMAQELGYIFPFGFLFKPKGKNLNMGFWVIEKREINMMLDDLRGRNYREDNIYFILSDQVFTVEWRLDEEAIRHVHQPQPGKLDKCILEEFPSDNYLVPDVVVNPKGHYDRNDEFFNKFVQWVDLATQWIDEEVDSHECSS</sequence>
<evidence type="ECO:0000313" key="2">
    <source>
        <dbReference type="Proteomes" id="UP000596661"/>
    </source>
</evidence>
<dbReference type="AlphaFoldDB" id="A0A803P3V2"/>